<dbReference type="Gene3D" id="3.10.20.90">
    <property type="entry name" value="Phosphatidylinositol 3-kinase Catalytic Subunit, Chain A, domain 1"/>
    <property type="match status" value="1"/>
</dbReference>
<proteinExistence type="predicted"/>
<comment type="caution">
    <text evidence="4">The sequence shown here is derived from an EMBL/GenBank/DDBJ whole genome shotgun (WGS) entry which is preliminary data.</text>
</comment>
<dbReference type="CDD" id="cd01763">
    <property type="entry name" value="Ubl_SUMO_like"/>
    <property type="match status" value="1"/>
</dbReference>
<reference evidence="4" key="1">
    <citation type="submission" date="2023-06" db="EMBL/GenBank/DDBJ databases">
        <title>Survivors Of The Sea: Transcriptome response of Skeletonema marinoi to long-term dormancy.</title>
        <authorList>
            <person name="Pinder M.I.M."/>
            <person name="Kourtchenko O."/>
            <person name="Robertson E.K."/>
            <person name="Larsson T."/>
            <person name="Maumus F."/>
            <person name="Osuna-Cruz C.M."/>
            <person name="Vancaester E."/>
            <person name="Stenow R."/>
            <person name="Vandepoele K."/>
            <person name="Ploug H."/>
            <person name="Bruchert V."/>
            <person name="Godhe A."/>
            <person name="Topel M."/>
        </authorList>
    </citation>
    <scope>NUCLEOTIDE SEQUENCE</scope>
    <source>
        <strain evidence="4">R05AC</strain>
    </source>
</reference>
<evidence type="ECO:0000256" key="1">
    <source>
        <dbReference type="ARBA" id="ARBA00022737"/>
    </source>
</evidence>
<dbReference type="InterPro" id="IPR029071">
    <property type="entry name" value="Ubiquitin-like_domsf"/>
</dbReference>
<keyword evidence="2 3" id="KW-0040">ANK repeat</keyword>
<feature type="repeat" description="ANK" evidence="3">
    <location>
        <begin position="187"/>
        <end position="211"/>
    </location>
</feature>
<dbReference type="Proteomes" id="UP001224775">
    <property type="component" value="Unassembled WGS sequence"/>
</dbReference>
<dbReference type="Pfam" id="PF00023">
    <property type="entry name" value="Ank"/>
    <property type="match status" value="1"/>
</dbReference>
<dbReference type="EMBL" id="JATAAI010000007">
    <property type="protein sequence ID" value="KAK1744562.1"/>
    <property type="molecule type" value="Genomic_DNA"/>
</dbReference>
<dbReference type="Gene3D" id="1.25.40.20">
    <property type="entry name" value="Ankyrin repeat-containing domain"/>
    <property type="match status" value="2"/>
</dbReference>
<accession>A0AAD8YFN6</accession>
<gene>
    <name evidence="4" type="ORF">QTG54_005095</name>
</gene>
<organism evidence="4 5">
    <name type="scientific">Skeletonema marinoi</name>
    <dbReference type="NCBI Taxonomy" id="267567"/>
    <lineage>
        <taxon>Eukaryota</taxon>
        <taxon>Sar</taxon>
        <taxon>Stramenopiles</taxon>
        <taxon>Ochrophyta</taxon>
        <taxon>Bacillariophyta</taxon>
        <taxon>Coscinodiscophyceae</taxon>
        <taxon>Thalassiosirophycidae</taxon>
        <taxon>Thalassiosirales</taxon>
        <taxon>Skeletonemataceae</taxon>
        <taxon>Skeletonema</taxon>
        <taxon>Skeletonema marinoi-dohrnii complex</taxon>
    </lineage>
</organism>
<dbReference type="PANTHER" id="PTHR24198">
    <property type="entry name" value="ANKYRIN REPEAT AND PROTEIN KINASE DOMAIN-CONTAINING PROTEIN"/>
    <property type="match status" value="1"/>
</dbReference>
<dbReference type="InterPro" id="IPR002110">
    <property type="entry name" value="Ankyrin_rpt"/>
</dbReference>
<dbReference type="PROSITE" id="PS50297">
    <property type="entry name" value="ANK_REP_REGION"/>
    <property type="match status" value="1"/>
</dbReference>
<keyword evidence="5" id="KW-1185">Reference proteome</keyword>
<dbReference type="AlphaFoldDB" id="A0AAD8YFN6"/>
<dbReference type="PROSITE" id="PS50088">
    <property type="entry name" value="ANK_REPEAT"/>
    <property type="match status" value="1"/>
</dbReference>
<protein>
    <submittedName>
        <fullName evidence="4">Uncharacterized protein</fullName>
    </submittedName>
</protein>
<name>A0AAD8YFN6_9STRA</name>
<dbReference type="SMART" id="SM00248">
    <property type="entry name" value="ANK"/>
    <property type="match status" value="4"/>
</dbReference>
<dbReference type="InterPro" id="IPR036770">
    <property type="entry name" value="Ankyrin_rpt-contain_sf"/>
</dbReference>
<dbReference type="SUPFAM" id="SSF48403">
    <property type="entry name" value="Ankyrin repeat"/>
    <property type="match status" value="1"/>
</dbReference>
<keyword evidence="1" id="KW-0677">Repeat</keyword>
<dbReference type="PANTHER" id="PTHR24198:SF165">
    <property type="entry name" value="ANKYRIN REPEAT-CONTAINING PROTEIN-RELATED"/>
    <property type="match status" value="1"/>
</dbReference>
<evidence type="ECO:0000313" key="5">
    <source>
        <dbReference type="Proteomes" id="UP001224775"/>
    </source>
</evidence>
<evidence type="ECO:0000256" key="2">
    <source>
        <dbReference type="ARBA" id="ARBA00023043"/>
    </source>
</evidence>
<evidence type="ECO:0000313" key="4">
    <source>
        <dbReference type="EMBL" id="KAK1744562.1"/>
    </source>
</evidence>
<dbReference type="SUPFAM" id="SSF54236">
    <property type="entry name" value="Ubiquitin-like"/>
    <property type="match status" value="1"/>
</dbReference>
<sequence length="330" mass="36337">MADENSTITIQLQDKHSPLQNHFEIDTSDNISSIFTQYAHFNGLSLDHLQFTYNDTILSIDGNDTPTSLGMTNDDAAAIISVSLVGQALKEYTLVNSITTNSITETISILNDDDKSLLTKPLKWSDSDGQELCSPPIFIAIDYGLEELVAIMLPLYDVPTKSNNDNSNNKTSATTLINTLSSEQDGGGYTPLQWASWMGSLEIVKLLIQVGGAQVDEEALSLARENDHEDIAIFLQQHVDIYSNIDSSDLDTIMDKACRNGDSTKVRELLDDENYNLDQWKDGEGKYLALSPMYMAVKFGHYDVVQLFMDRGGVMIDEVESALATAAAAE</sequence>
<evidence type="ECO:0000256" key="3">
    <source>
        <dbReference type="PROSITE-ProRule" id="PRU00023"/>
    </source>
</evidence>